<evidence type="ECO:0000313" key="3">
    <source>
        <dbReference type="EMBL" id="OGM97920.1"/>
    </source>
</evidence>
<dbReference type="EMBL" id="MGIZ01000046">
    <property type="protein sequence ID" value="OGM97920.1"/>
    <property type="molecule type" value="Genomic_DNA"/>
</dbReference>
<gene>
    <name evidence="3" type="ORF">A2817_01775</name>
</gene>
<dbReference type="InterPro" id="IPR056055">
    <property type="entry name" value="DUF7638"/>
</dbReference>
<feature type="domain" description="DUF7638" evidence="1">
    <location>
        <begin position="16"/>
        <end position="116"/>
    </location>
</feature>
<comment type="caution">
    <text evidence="3">The sequence shown here is derived from an EMBL/GenBank/DDBJ whole genome shotgun (WGS) entry which is preliminary data.</text>
</comment>
<evidence type="ECO:0000313" key="4">
    <source>
        <dbReference type="Proteomes" id="UP000177594"/>
    </source>
</evidence>
<name>A0A1F8EB02_9BACT</name>
<feature type="domain" description="DUF7639" evidence="2">
    <location>
        <begin position="118"/>
        <end position="174"/>
    </location>
</feature>
<accession>A0A1F8EB02</accession>
<dbReference type="AlphaFoldDB" id="A0A1F8EB02"/>
<evidence type="ECO:0000259" key="2">
    <source>
        <dbReference type="Pfam" id="PF24645"/>
    </source>
</evidence>
<evidence type="ECO:0000259" key="1">
    <source>
        <dbReference type="Pfam" id="PF24644"/>
    </source>
</evidence>
<proteinExistence type="predicted"/>
<reference evidence="3 4" key="1">
    <citation type="journal article" date="2016" name="Nat. Commun.">
        <title>Thousands of microbial genomes shed light on interconnected biogeochemical processes in an aquifer system.</title>
        <authorList>
            <person name="Anantharaman K."/>
            <person name="Brown C.T."/>
            <person name="Hug L.A."/>
            <person name="Sharon I."/>
            <person name="Castelle C.J."/>
            <person name="Probst A.J."/>
            <person name="Thomas B.C."/>
            <person name="Singh A."/>
            <person name="Wilkins M.J."/>
            <person name="Karaoz U."/>
            <person name="Brodie E.L."/>
            <person name="Williams K.H."/>
            <person name="Hubbard S.S."/>
            <person name="Banfield J.F."/>
        </authorList>
    </citation>
    <scope>NUCLEOTIDE SEQUENCE [LARGE SCALE GENOMIC DNA]</scope>
</reference>
<dbReference type="Proteomes" id="UP000177594">
    <property type="component" value="Unassembled WGS sequence"/>
</dbReference>
<organism evidence="3 4">
    <name type="scientific">Candidatus Yanofskybacteria bacterium RIFCSPHIGHO2_01_FULL_39_8b</name>
    <dbReference type="NCBI Taxonomy" id="1802659"/>
    <lineage>
        <taxon>Bacteria</taxon>
        <taxon>Candidatus Yanofskyibacteriota</taxon>
    </lineage>
</organism>
<dbReference type="Pfam" id="PF24645">
    <property type="entry name" value="DUF7639"/>
    <property type="match status" value="1"/>
</dbReference>
<dbReference type="Pfam" id="PF24644">
    <property type="entry name" value="DUF7638"/>
    <property type="match status" value="1"/>
</dbReference>
<sequence length="181" mass="21126">MESRILETYPEGIYRKTEDGEMILGQALSVFIHNGDYHLVDLKVFQDGKIDCWDLIDFEEFKKKIASGWVQTSIPDGSQVSVFSLGRFKIKDSSMYIKETELIKEVKDIIDELNGKKTTSEICRGVFEEYNQSPTEENKQKLKTAYEDIPEHNRCYVLGDMNEKDYPIRYVIYGKDVSYYQ</sequence>
<dbReference type="InterPro" id="IPR056056">
    <property type="entry name" value="DUF7639"/>
</dbReference>
<protein>
    <submittedName>
        <fullName evidence="3">Uncharacterized protein</fullName>
    </submittedName>
</protein>